<evidence type="ECO:0000313" key="10">
    <source>
        <dbReference type="Proteomes" id="UP000038802"/>
    </source>
</evidence>
<evidence type="ECO:0000256" key="1">
    <source>
        <dbReference type="SAM" id="MobiDB-lite"/>
    </source>
</evidence>
<evidence type="ECO:0000313" key="14">
    <source>
        <dbReference type="Proteomes" id="UP000048289"/>
    </source>
</evidence>
<dbReference type="Proteomes" id="UP000048600">
    <property type="component" value="Unassembled WGS sequence"/>
</dbReference>
<dbReference type="EMBL" id="CNFT01000565">
    <property type="protein sequence ID" value="CKR93094.1"/>
    <property type="molecule type" value="Genomic_DNA"/>
</dbReference>
<dbReference type="EMBL" id="CQQC01000309">
    <property type="protein sequence ID" value="CNU80535.1"/>
    <property type="molecule type" value="Genomic_DNA"/>
</dbReference>
<dbReference type="AlphaFoldDB" id="A0A0U0SRK7"/>
<name>A0A0U0SRK7_MYCTX</name>
<evidence type="ECO:0000313" key="13">
    <source>
        <dbReference type="Proteomes" id="UP000046680"/>
    </source>
</evidence>
<evidence type="ECO:0000313" key="16">
    <source>
        <dbReference type="Proteomes" id="UP000049023"/>
    </source>
</evidence>
<sequence length="111" mass="11725">MTAFSTASAPELNNTERLGPEPGVIRLSCSATATYPSYGVTMKQVWVNSATCVRTASTTRGDELPIVVTAMPEPRSMSRLPSTSSTMPPPARATNTGRVTPTPLDTAAARR</sequence>
<organism evidence="7 10">
    <name type="scientific">Mycobacterium tuberculosis</name>
    <dbReference type="NCBI Taxonomy" id="1773"/>
    <lineage>
        <taxon>Bacteria</taxon>
        <taxon>Bacillati</taxon>
        <taxon>Actinomycetota</taxon>
        <taxon>Actinomycetes</taxon>
        <taxon>Mycobacteriales</taxon>
        <taxon>Mycobacteriaceae</taxon>
        <taxon>Mycobacterium</taxon>
        <taxon>Mycobacterium tuberculosis complex</taxon>
    </lineage>
</organism>
<evidence type="ECO:0000313" key="15">
    <source>
        <dbReference type="Proteomes" id="UP000048600"/>
    </source>
</evidence>
<feature type="compositionally biased region" description="Polar residues" evidence="1">
    <location>
        <begin position="1"/>
        <end position="16"/>
    </location>
</feature>
<dbReference type="EMBL" id="CSAJ01000634">
    <property type="protein sequence ID" value="COW99253.1"/>
    <property type="molecule type" value="Genomic_DNA"/>
</dbReference>
<feature type="region of interest" description="Disordered" evidence="1">
    <location>
        <begin position="1"/>
        <end position="23"/>
    </location>
</feature>
<reference evidence="10 11" key="1">
    <citation type="submission" date="2015-03" db="EMBL/GenBank/DDBJ databases">
        <authorList>
            <consortium name="Pathogen Informatics"/>
        </authorList>
    </citation>
    <scope>NUCLEOTIDE SEQUENCE [LARGE SCALE GENOMIC DNA]</scope>
    <source>
        <strain evidence="4 17">Bir 185</strain>
        <strain evidence="5 16">Bir 187</strain>
        <strain evidence="3 13">C09601061</strain>
        <strain evidence="6 11">D00501624</strain>
        <strain evidence="2 14">G09901357</strain>
        <strain evidence="10">K00500041</strain>
        <strain evidence="8 12">M09401471</strain>
        <strain evidence="9 15">P00601463</strain>
    </source>
</reference>
<evidence type="ECO:0000313" key="11">
    <source>
        <dbReference type="Proteomes" id="UP000039217"/>
    </source>
</evidence>
<proteinExistence type="predicted"/>
<dbReference type="EMBL" id="CNFU01000601">
    <property type="protein sequence ID" value="CKS16828.1"/>
    <property type="molecule type" value="Genomic_DNA"/>
</dbReference>
<evidence type="ECO:0000313" key="5">
    <source>
        <dbReference type="EMBL" id="CKS16828.1"/>
    </source>
</evidence>
<dbReference type="Proteomes" id="UP000038802">
    <property type="component" value="Unassembled WGS sequence"/>
</dbReference>
<dbReference type="Proteomes" id="UP000044938">
    <property type="component" value="Unassembled WGS sequence"/>
</dbReference>
<evidence type="ECO:0000313" key="6">
    <source>
        <dbReference type="EMBL" id="CNU80535.1"/>
    </source>
</evidence>
<dbReference type="Proteomes" id="UP000049023">
    <property type="component" value="Unassembled WGS sequence"/>
</dbReference>
<accession>A0A0U0SRK7</accession>
<dbReference type="EMBL" id="CHKL01000653">
    <property type="protein sequence ID" value="COX12848.1"/>
    <property type="molecule type" value="Genomic_DNA"/>
</dbReference>
<dbReference type="Proteomes" id="UP000039217">
    <property type="component" value="Unassembled WGS sequence"/>
</dbReference>
<evidence type="ECO:0000313" key="12">
    <source>
        <dbReference type="Proteomes" id="UP000044938"/>
    </source>
</evidence>
<dbReference type="EMBL" id="CGCX01000308">
    <property type="protein sequence ID" value="CFR72454.1"/>
    <property type="molecule type" value="Genomic_DNA"/>
</dbReference>
<evidence type="ECO:0000313" key="2">
    <source>
        <dbReference type="EMBL" id="CFE39425.1"/>
    </source>
</evidence>
<gene>
    <name evidence="3" type="ORF">ERS007657_01104</name>
    <name evidence="6" type="ORF">ERS007661_01198</name>
    <name evidence="2" type="ORF">ERS007681_01805</name>
    <name evidence="7" type="ORF">ERS007703_03998</name>
    <name evidence="8" type="ORF">ERS007720_03698</name>
    <name evidence="9" type="ORF">ERS007741_03857</name>
    <name evidence="4" type="ORF">ERS027659_02401</name>
    <name evidence="5" type="ORF">ERS027661_02685</name>
</gene>
<reference evidence="7" key="2">
    <citation type="submission" date="2015-03" db="EMBL/GenBank/DDBJ databases">
        <authorList>
            <person name="Murphy D."/>
        </authorList>
    </citation>
    <scope>NUCLEOTIDE SEQUENCE [LARGE SCALE GENOMIC DNA]</scope>
    <source>
        <strain evidence="7">K00500041</strain>
    </source>
</reference>
<dbReference type="EMBL" id="CFOE01000201">
    <property type="protein sequence ID" value="CFE39425.1"/>
    <property type="molecule type" value="Genomic_DNA"/>
</dbReference>
<evidence type="ECO:0000313" key="8">
    <source>
        <dbReference type="EMBL" id="COW99253.1"/>
    </source>
</evidence>
<dbReference type="Proteomes" id="UP000048289">
    <property type="component" value="Unassembled WGS sequence"/>
</dbReference>
<evidence type="ECO:0000313" key="3">
    <source>
        <dbReference type="EMBL" id="CFR72454.1"/>
    </source>
</evidence>
<evidence type="ECO:0000313" key="4">
    <source>
        <dbReference type="EMBL" id="CKR93094.1"/>
    </source>
</evidence>
<evidence type="ECO:0000313" key="9">
    <source>
        <dbReference type="EMBL" id="COX12848.1"/>
    </source>
</evidence>
<dbReference type="Proteomes" id="UP000050164">
    <property type="component" value="Unassembled WGS sequence"/>
</dbReference>
<evidence type="ECO:0000313" key="7">
    <source>
        <dbReference type="EMBL" id="COW65792.1"/>
    </source>
</evidence>
<evidence type="ECO:0000313" key="17">
    <source>
        <dbReference type="Proteomes" id="UP000050164"/>
    </source>
</evidence>
<protein>
    <submittedName>
        <fullName evidence="7">Uncharacterized protein</fullName>
    </submittedName>
</protein>
<feature type="region of interest" description="Disordered" evidence="1">
    <location>
        <begin position="64"/>
        <end position="111"/>
    </location>
</feature>
<dbReference type="Proteomes" id="UP000046680">
    <property type="component" value="Unassembled WGS sequence"/>
</dbReference>
<dbReference type="EMBL" id="CSAE01000626">
    <property type="protein sequence ID" value="COW65792.1"/>
    <property type="molecule type" value="Genomic_DNA"/>
</dbReference>